<dbReference type="InterPro" id="IPR052509">
    <property type="entry name" value="Metal_resp_DNA-bind_regulator"/>
</dbReference>
<evidence type="ECO:0000259" key="1">
    <source>
        <dbReference type="Pfam" id="PF03551"/>
    </source>
</evidence>
<evidence type="ECO:0000313" key="3">
    <source>
        <dbReference type="Proteomes" id="UP000631670"/>
    </source>
</evidence>
<dbReference type="RefSeq" id="WP_086855825.1">
    <property type="nucleotide sequence ID" value="NZ_JADBEG010000001.1"/>
</dbReference>
<name>A0ABR9HZU2_9PSEU</name>
<dbReference type="SUPFAM" id="SSF46785">
    <property type="entry name" value="Winged helix' DNA-binding domain"/>
    <property type="match status" value="1"/>
</dbReference>
<dbReference type="InterPro" id="IPR005149">
    <property type="entry name" value="Tscrpt_reg_PadR_N"/>
</dbReference>
<dbReference type="InterPro" id="IPR036388">
    <property type="entry name" value="WH-like_DNA-bd_sf"/>
</dbReference>
<dbReference type="Gene3D" id="1.10.10.10">
    <property type="entry name" value="Winged helix-like DNA-binding domain superfamily/Winged helix DNA-binding domain"/>
    <property type="match status" value="1"/>
</dbReference>
<dbReference type="Pfam" id="PF03551">
    <property type="entry name" value="PadR"/>
    <property type="match status" value="1"/>
</dbReference>
<gene>
    <name evidence="2" type="ORF">H4696_003546</name>
</gene>
<reference evidence="2 3" key="1">
    <citation type="submission" date="2020-10" db="EMBL/GenBank/DDBJ databases">
        <title>Sequencing the genomes of 1000 actinobacteria strains.</title>
        <authorList>
            <person name="Klenk H.-P."/>
        </authorList>
    </citation>
    <scope>NUCLEOTIDE SEQUENCE [LARGE SCALE GENOMIC DNA]</scope>
    <source>
        <strain evidence="2 3">DSM 44653</strain>
    </source>
</reference>
<dbReference type="PANTHER" id="PTHR33169:SF14">
    <property type="entry name" value="TRANSCRIPTIONAL REGULATOR RV3488"/>
    <property type="match status" value="1"/>
</dbReference>
<accession>A0ABR9HZU2</accession>
<protein>
    <submittedName>
        <fullName evidence="2">PadR family transcriptional regulator PadR</fullName>
    </submittedName>
</protein>
<evidence type="ECO:0000313" key="2">
    <source>
        <dbReference type="EMBL" id="MBE1496446.1"/>
    </source>
</evidence>
<sequence length="101" mass="11280">MRTTHALVQLAAALMVAPDDRHWGYQLSKASGVQSGAMYPRLSAMLAEGWLDDGWEDQHEAGGRPPRRYYTLTEKGKVELGALLSRAEQDQRFRGMNLGYA</sequence>
<proteinExistence type="predicted"/>
<dbReference type="InterPro" id="IPR036390">
    <property type="entry name" value="WH_DNA-bd_sf"/>
</dbReference>
<dbReference type="Proteomes" id="UP000631670">
    <property type="component" value="Unassembled WGS sequence"/>
</dbReference>
<dbReference type="PANTHER" id="PTHR33169">
    <property type="entry name" value="PADR-FAMILY TRANSCRIPTIONAL REGULATOR"/>
    <property type="match status" value="1"/>
</dbReference>
<feature type="domain" description="Transcription regulator PadR N-terminal" evidence="1">
    <location>
        <begin position="32"/>
        <end position="81"/>
    </location>
</feature>
<dbReference type="EMBL" id="JADBEG010000001">
    <property type="protein sequence ID" value="MBE1496446.1"/>
    <property type="molecule type" value="Genomic_DNA"/>
</dbReference>
<organism evidence="2 3">
    <name type="scientific">Amycolatopsis lexingtonensis</name>
    <dbReference type="NCBI Taxonomy" id="218822"/>
    <lineage>
        <taxon>Bacteria</taxon>
        <taxon>Bacillati</taxon>
        <taxon>Actinomycetota</taxon>
        <taxon>Actinomycetes</taxon>
        <taxon>Pseudonocardiales</taxon>
        <taxon>Pseudonocardiaceae</taxon>
        <taxon>Amycolatopsis</taxon>
    </lineage>
</organism>
<keyword evidence="3" id="KW-1185">Reference proteome</keyword>
<comment type="caution">
    <text evidence="2">The sequence shown here is derived from an EMBL/GenBank/DDBJ whole genome shotgun (WGS) entry which is preliminary data.</text>
</comment>